<evidence type="ECO:0000313" key="3">
    <source>
        <dbReference type="Proteomes" id="UP000192906"/>
    </source>
</evidence>
<accession>A0A1X7C223</accession>
<organism evidence="2 3">
    <name type="scientific">Desulfovibrio gilichinskyi</name>
    <dbReference type="NCBI Taxonomy" id="1519643"/>
    <lineage>
        <taxon>Bacteria</taxon>
        <taxon>Pseudomonadati</taxon>
        <taxon>Thermodesulfobacteriota</taxon>
        <taxon>Desulfovibrionia</taxon>
        <taxon>Desulfovibrionales</taxon>
        <taxon>Desulfovibrionaceae</taxon>
        <taxon>Desulfovibrio</taxon>
    </lineage>
</organism>
<feature type="compositionally biased region" description="Basic and acidic residues" evidence="1">
    <location>
        <begin position="99"/>
        <end position="112"/>
    </location>
</feature>
<sequence length="126" mass="14436">MSEGYMEKALLKLAKQLNAYDEASLTELWNKYEAIVAEFEPTKKWEESAVVFGMIQAIRLKNQLFNYHWADSCGPEAMSPRPDFIPMKQEDDLMSNKGQKPESGVDARDSDSKRRKVLSFGPRKDS</sequence>
<name>A0A1X7C223_9BACT</name>
<dbReference type="STRING" id="1519643.SAMN06295933_0186"/>
<dbReference type="EMBL" id="FWZU01000001">
    <property type="protein sequence ID" value="SME88621.1"/>
    <property type="molecule type" value="Genomic_DNA"/>
</dbReference>
<evidence type="ECO:0000313" key="2">
    <source>
        <dbReference type="EMBL" id="SME88621.1"/>
    </source>
</evidence>
<dbReference type="OrthoDB" id="5457538at2"/>
<dbReference type="RefSeq" id="WP_137982469.1">
    <property type="nucleotide sequence ID" value="NZ_FWZU01000001.1"/>
</dbReference>
<proteinExistence type="predicted"/>
<protein>
    <submittedName>
        <fullName evidence="2">Uncharacterized protein</fullName>
    </submittedName>
</protein>
<dbReference type="AlphaFoldDB" id="A0A1X7C223"/>
<feature type="region of interest" description="Disordered" evidence="1">
    <location>
        <begin position="77"/>
        <end position="126"/>
    </location>
</feature>
<gene>
    <name evidence="2" type="ORF">SAMN06295933_0186</name>
</gene>
<reference evidence="3" key="1">
    <citation type="submission" date="2017-04" db="EMBL/GenBank/DDBJ databases">
        <authorList>
            <person name="Varghese N."/>
            <person name="Submissions S."/>
        </authorList>
    </citation>
    <scope>NUCLEOTIDE SEQUENCE [LARGE SCALE GENOMIC DNA]</scope>
    <source>
        <strain evidence="3">K3S</strain>
    </source>
</reference>
<dbReference type="Proteomes" id="UP000192906">
    <property type="component" value="Unassembled WGS sequence"/>
</dbReference>
<evidence type="ECO:0000256" key="1">
    <source>
        <dbReference type="SAM" id="MobiDB-lite"/>
    </source>
</evidence>
<keyword evidence="3" id="KW-1185">Reference proteome</keyword>